<dbReference type="GO" id="GO:0005524">
    <property type="term" value="F:ATP binding"/>
    <property type="evidence" value="ECO:0007669"/>
    <property type="project" value="UniProtKB-KW"/>
</dbReference>
<dbReference type="OrthoDB" id="9795548at2"/>
<comment type="caution">
    <text evidence="6">The sequence shown here is derived from an EMBL/GenBank/DDBJ whole genome shotgun (WGS) entry which is preliminary data.</text>
</comment>
<dbReference type="RefSeq" id="WP_146514966.1">
    <property type="nucleotide sequence ID" value="NZ_SJPI01000001.1"/>
</dbReference>
<reference evidence="6 7" key="1">
    <citation type="submission" date="2019-02" db="EMBL/GenBank/DDBJ databases">
        <title>Deep-cultivation of Planctomycetes and their phenomic and genomic characterization uncovers novel biology.</title>
        <authorList>
            <person name="Wiegand S."/>
            <person name="Jogler M."/>
            <person name="Boedeker C."/>
            <person name="Pinto D."/>
            <person name="Vollmers J."/>
            <person name="Rivas-Marin E."/>
            <person name="Kohn T."/>
            <person name="Peeters S.H."/>
            <person name="Heuer A."/>
            <person name="Rast P."/>
            <person name="Oberbeckmann S."/>
            <person name="Bunk B."/>
            <person name="Jeske O."/>
            <person name="Meyerdierks A."/>
            <person name="Storesund J.E."/>
            <person name="Kallscheuer N."/>
            <person name="Luecker S."/>
            <person name="Lage O.M."/>
            <person name="Pohl T."/>
            <person name="Merkel B.J."/>
            <person name="Hornburger P."/>
            <person name="Mueller R.-W."/>
            <person name="Bruemmer F."/>
            <person name="Labrenz M."/>
            <person name="Spormann A.M."/>
            <person name="Op Den Camp H."/>
            <person name="Overmann J."/>
            <person name="Amann R."/>
            <person name="Jetten M.S.M."/>
            <person name="Mascher T."/>
            <person name="Medema M.H."/>
            <person name="Devos D.P."/>
            <person name="Kaster A.-K."/>
            <person name="Ovreas L."/>
            <person name="Rohde M."/>
            <person name="Galperin M.Y."/>
            <person name="Jogler C."/>
        </authorList>
    </citation>
    <scope>NUCLEOTIDE SEQUENCE [LARGE SCALE GENOMIC DNA]</scope>
    <source>
        <strain evidence="6 7">Pla22</strain>
    </source>
</reference>
<dbReference type="PROSITE" id="PS50893">
    <property type="entry name" value="ABC_TRANSPORTER_2"/>
    <property type="match status" value="1"/>
</dbReference>
<keyword evidence="2" id="KW-0813">Transport</keyword>
<sequence>MKTHEQSSADRSSPTVPAIELQGLTRYFGAKPVVRDLDFRVPEGQVTALLGLNGAGKTTTIRILMGLLAPTRGKAITLGEDASRMSVSTRARIGYLVEGHFLYPSMRVRQCQDFQRAGYATWNNELFRDIVRHFGIDQDARVSTLSRGQRAGVSLALVLAPDPELLVLDDPALGLDPVSRRALNETLIEFAGGGKRTVILSTHLLDDVERIADRVAVMVGGRLKVDTMMDDFTDRVSLFAVHGDEFDASVVAAIPGLIEARKLGDRLQIAVADADEETLAAIDRLSGQPPERVDSTLGDAVLAYLTRERGDGSFFSTPVTSSSHRKNGAQR</sequence>
<dbReference type="InterPro" id="IPR027417">
    <property type="entry name" value="P-loop_NTPase"/>
</dbReference>
<dbReference type="GO" id="GO:0016887">
    <property type="term" value="F:ATP hydrolysis activity"/>
    <property type="evidence" value="ECO:0007669"/>
    <property type="project" value="InterPro"/>
</dbReference>
<dbReference type="PANTHER" id="PTHR43335:SF4">
    <property type="entry name" value="ABC TRANSPORTER, ATP-BINDING PROTEIN"/>
    <property type="match status" value="1"/>
</dbReference>
<protein>
    <submittedName>
        <fullName evidence="6">Putative ABC transporter ATP-binding protein YbhF</fullName>
    </submittedName>
</protein>
<evidence type="ECO:0000256" key="4">
    <source>
        <dbReference type="ARBA" id="ARBA00022840"/>
    </source>
</evidence>
<dbReference type="SUPFAM" id="SSF52540">
    <property type="entry name" value="P-loop containing nucleoside triphosphate hydrolases"/>
    <property type="match status" value="1"/>
</dbReference>
<comment type="similarity">
    <text evidence="1">Belongs to the ABC transporter superfamily.</text>
</comment>
<organism evidence="6 7">
    <name type="scientific">Rubripirellula amarantea</name>
    <dbReference type="NCBI Taxonomy" id="2527999"/>
    <lineage>
        <taxon>Bacteria</taxon>
        <taxon>Pseudomonadati</taxon>
        <taxon>Planctomycetota</taxon>
        <taxon>Planctomycetia</taxon>
        <taxon>Pirellulales</taxon>
        <taxon>Pirellulaceae</taxon>
        <taxon>Rubripirellula</taxon>
    </lineage>
</organism>
<keyword evidence="3" id="KW-0547">Nucleotide-binding</keyword>
<dbReference type="InterPro" id="IPR003439">
    <property type="entry name" value="ABC_transporter-like_ATP-bd"/>
</dbReference>
<accession>A0A5C5WY61</accession>
<evidence type="ECO:0000256" key="1">
    <source>
        <dbReference type="ARBA" id="ARBA00005417"/>
    </source>
</evidence>
<evidence type="ECO:0000313" key="7">
    <source>
        <dbReference type="Proteomes" id="UP000316598"/>
    </source>
</evidence>
<dbReference type="EMBL" id="SJPI01000001">
    <property type="protein sequence ID" value="TWT55021.1"/>
    <property type="molecule type" value="Genomic_DNA"/>
</dbReference>
<dbReference type="AlphaFoldDB" id="A0A5C5WY61"/>
<dbReference type="InterPro" id="IPR003593">
    <property type="entry name" value="AAA+_ATPase"/>
</dbReference>
<dbReference type="Proteomes" id="UP000316598">
    <property type="component" value="Unassembled WGS sequence"/>
</dbReference>
<proteinExistence type="inferred from homology"/>
<keyword evidence="4 6" id="KW-0067">ATP-binding</keyword>
<evidence type="ECO:0000313" key="6">
    <source>
        <dbReference type="EMBL" id="TWT55021.1"/>
    </source>
</evidence>
<feature type="domain" description="ABC transporter" evidence="5">
    <location>
        <begin position="19"/>
        <end position="245"/>
    </location>
</feature>
<dbReference type="PANTHER" id="PTHR43335">
    <property type="entry name" value="ABC TRANSPORTER, ATP-BINDING PROTEIN"/>
    <property type="match status" value="1"/>
</dbReference>
<evidence type="ECO:0000256" key="3">
    <source>
        <dbReference type="ARBA" id="ARBA00022741"/>
    </source>
</evidence>
<dbReference type="CDD" id="cd03230">
    <property type="entry name" value="ABC_DR_subfamily_A"/>
    <property type="match status" value="1"/>
</dbReference>
<evidence type="ECO:0000259" key="5">
    <source>
        <dbReference type="PROSITE" id="PS50893"/>
    </source>
</evidence>
<dbReference type="SMART" id="SM00382">
    <property type="entry name" value="AAA"/>
    <property type="match status" value="1"/>
</dbReference>
<name>A0A5C5WY61_9BACT</name>
<keyword evidence="7" id="KW-1185">Reference proteome</keyword>
<evidence type="ECO:0000256" key="2">
    <source>
        <dbReference type="ARBA" id="ARBA00022448"/>
    </source>
</evidence>
<dbReference type="Gene3D" id="3.40.50.300">
    <property type="entry name" value="P-loop containing nucleotide triphosphate hydrolases"/>
    <property type="match status" value="1"/>
</dbReference>
<gene>
    <name evidence="6" type="primary">ybhF_5</name>
    <name evidence="6" type="ORF">Pla22_26750</name>
</gene>
<dbReference type="Pfam" id="PF00005">
    <property type="entry name" value="ABC_tran"/>
    <property type="match status" value="1"/>
</dbReference>